<dbReference type="Gene3D" id="2.40.100.10">
    <property type="entry name" value="Cyclophilin-like"/>
    <property type="match status" value="1"/>
</dbReference>
<comment type="function">
    <text evidence="4">PPIases accelerate the folding of proteins. It catalyzes the cis-trans isomerization of proline imidic peptide bonds in oligopeptides.</text>
</comment>
<dbReference type="Pfam" id="PF00160">
    <property type="entry name" value="Pro_isomerase"/>
    <property type="match status" value="1"/>
</dbReference>
<dbReference type="EC" id="5.2.1.8" evidence="4"/>
<dbReference type="PRINTS" id="PR00153">
    <property type="entry name" value="CSAPPISMRASE"/>
</dbReference>
<dbReference type="InterPro" id="IPR029000">
    <property type="entry name" value="Cyclophilin-like_dom_sf"/>
</dbReference>
<dbReference type="PROSITE" id="PS00170">
    <property type="entry name" value="CSA_PPIASE_1"/>
    <property type="match status" value="1"/>
</dbReference>
<dbReference type="CDD" id="cd00317">
    <property type="entry name" value="cyclophilin"/>
    <property type="match status" value="1"/>
</dbReference>
<dbReference type="PROSITE" id="PS50072">
    <property type="entry name" value="CSA_PPIASE_2"/>
    <property type="match status" value="1"/>
</dbReference>
<dbReference type="InterPro" id="IPR020892">
    <property type="entry name" value="Cyclophilin-type_PPIase_CS"/>
</dbReference>
<dbReference type="Proteomes" id="UP000044026">
    <property type="component" value="Unassembled WGS sequence"/>
</dbReference>
<dbReference type="PROSITE" id="PS51257">
    <property type="entry name" value="PROKAR_LIPOPROTEIN"/>
    <property type="match status" value="1"/>
</dbReference>
<dbReference type="RefSeq" id="WP_042002015.1">
    <property type="nucleotide sequence ID" value="NZ_CP022382.1"/>
</dbReference>
<gene>
    <name evidence="5" type="ORF">CCAN12_800051</name>
</gene>
<evidence type="ECO:0000256" key="4">
    <source>
        <dbReference type="RuleBase" id="RU363019"/>
    </source>
</evidence>
<dbReference type="InterPro" id="IPR002130">
    <property type="entry name" value="Cyclophilin-type_PPIase_dom"/>
</dbReference>
<comment type="similarity">
    <text evidence="1 4">Belongs to the cyclophilin-type PPIase family.</text>
</comment>
<dbReference type="GeneID" id="69580317"/>
<organism evidence="5 6">
    <name type="scientific">Capnocytophaga canimorsus</name>
    <dbReference type="NCBI Taxonomy" id="28188"/>
    <lineage>
        <taxon>Bacteria</taxon>
        <taxon>Pseudomonadati</taxon>
        <taxon>Bacteroidota</taxon>
        <taxon>Flavobacteriia</taxon>
        <taxon>Flavobacteriales</taxon>
        <taxon>Flavobacteriaceae</taxon>
        <taxon>Capnocytophaga</taxon>
    </lineage>
</organism>
<keyword evidence="3 4" id="KW-0413">Isomerase</keyword>
<evidence type="ECO:0000256" key="3">
    <source>
        <dbReference type="ARBA" id="ARBA00023235"/>
    </source>
</evidence>
<name>A0A0B7HR21_9FLAO</name>
<dbReference type="GO" id="GO:0006457">
    <property type="term" value="P:protein folding"/>
    <property type="evidence" value="ECO:0007669"/>
    <property type="project" value="InterPro"/>
</dbReference>
<evidence type="ECO:0000256" key="1">
    <source>
        <dbReference type="ARBA" id="ARBA00007365"/>
    </source>
</evidence>
<dbReference type="PANTHER" id="PTHR45625:SF4">
    <property type="entry name" value="PEPTIDYLPROLYL ISOMERASE DOMAIN AND WD REPEAT-CONTAINING PROTEIN 1"/>
    <property type="match status" value="1"/>
</dbReference>
<keyword evidence="2 4" id="KW-0697">Rotamase</keyword>
<dbReference type="PANTHER" id="PTHR45625">
    <property type="entry name" value="PEPTIDYL-PROLYL CIS-TRANS ISOMERASE-RELATED"/>
    <property type="match status" value="1"/>
</dbReference>
<evidence type="ECO:0000313" key="6">
    <source>
        <dbReference type="Proteomes" id="UP000044026"/>
    </source>
</evidence>
<comment type="catalytic activity">
    <reaction evidence="4">
        <text>[protein]-peptidylproline (omega=180) = [protein]-peptidylproline (omega=0)</text>
        <dbReference type="Rhea" id="RHEA:16237"/>
        <dbReference type="Rhea" id="RHEA-COMP:10747"/>
        <dbReference type="Rhea" id="RHEA-COMP:10748"/>
        <dbReference type="ChEBI" id="CHEBI:83833"/>
        <dbReference type="ChEBI" id="CHEBI:83834"/>
        <dbReference type="EC" id="5.2.1.8"/>
    </reaction>
</comment>
<evidence type="ECO:0000256" key="2">
    <source>
        <dbReference type="ARBA" id="ARBA00023110"/>
    </source>
</evidence>
<dbReference type="AlphaFoldDB" id="A0A0B7HR21"/>
<dbReference type="InterPro" id="IPR044666">
    <property type="entry name" value="Cyclophilin_A-like"/>
</dbReference>
<dbReference type="EMBL" id="CDOE01000079">
    <property type="protein sequence ID" value="CEN41074.1"/>
    <property type="molecule type" value="Genomic_DNA"/>
</dbReference>
<proteinExistence type="inferred from homology"/>
<evidence type="ECO:0000313" key="5">
    <source>
        <dbReference type="EMBL" id="CEN41074.1"/>
    </source>
</evidence>
<reference evidence="5 6" key="1">
    <citation type="submission" date="2015-01" db="EMBL/GenBank/DDBJ databases">
        <authorList>
            <person name="Xiang T."/>
            <person name="Song Y."/>
            <person name="Huang L."/>
            <person name="Wang B."/>
            <person name="Wu P."/>
        </authorList>
    </citation>
    <scope>NUCLEOTIDE SEQUENCE [LARGE SCALE GENOMIC DNA]</scope>
    <source>
        <strain evidence="5 6">Cc12</strain>
    </source>
</reference>
<dbReference type="SUPFAM" id="SSF50891">
    <property type="entry name" value="Cyclophilin-like"/>
    <property type="match status" value="1"/>
</dbReference>
<protein>
    <recommendedName>
        <fullName evidence="4">Peptidyl-prolyl cis-trans isomerase</fullName>
        <shortName evidence="4">PPIase</shortName>
        <ecNumber evidence="4">5.2.1.8</ecNumber>
    </recommendedName>
</protein>
<sequence>MKYRFLTLLLGLSFLLLGSCKDKKQNINTQQKEIISEKNTTTKQEEIPEVLTTQSAISFLFEYEKKNKERKVRITTSYGDIDIELFEQTPYHRANFIFLTKQKYFDGTVFHRVVPDFVVQGGNSDGWDVQRKRRKIGNYLLPPDTKKGFKHHRGIVSMPSSEIDNPHQFASPYEFFIVAQAPGAYHLDGKYTAFGRVTAGMEVVDKINKVKTDERNWPITDVKMIQVKILE</sequence>
<accession>A0A0B7HR21</accession>
<dbReference type="GO" id="GO:0003755">
    <property type="term" value="F:peptidyl-prolyl cis-trans isomerase activity"/>
    <property type="evidence" value="ECO:0007669"/>
    <property type="project" value="UniProtKB-UniRule"/>
</dbReference>